<dbReference type="EC" id="4.1.99.19" evidence="8"/>
<dbReference type="InterPro" id="IPR058240">
    <property type="entry name" value="rSAM_sf"/>
</dbReference>
<dbReference type="SUPFAM" id="SSF102114">
    <property type="entry name" value="Radical SAM enzymes"/>
    <property type="match status" value="1"/>
</dbReference>
<dbReference type="InterPro" id="IPR013785">
    <property type="entry name" value="Aldolase_TIM"/>
</dbReference>
<dbReference type="SFLD" id="SFLDG01060">
    <property type="entry name" value="BATS_domain_containing"/>
    <property type="match status" value="1"/>
</dbReference>
<gene>
    <name evidence="8" type="primary">thiH</name>
    <name evidence="8" type="ORF">GOQ27_08980</name>
</gene>
<keyword evidence="6" id="KW-0411">Iron-sulfur</keyword>
<dbReference type="Pfam" id="PF04055">
    <property type="entry name" value="Radical_SAM"/>
    <property type="match status" value="1"/>
</dbReference>
<accession>A0A942Z6L4</accession>
<keyword evidence="9" id="KW-1185">Reference proteome</keyword>
<dbReference type="CDD" id="cd01335">
    <property type="entry name" value="Radical_SAM"/>
    <property type="match status" value="1"/>
</dbReference>
<comment type="caution">
    <text evidence="8">The sequence shown here is derived from an EMBL/GenBank/DDBJ whole genome shotgun (WGS) entry which is preliminary data.</text>
</comment>
<keyword evidence="4" id="KW-0479">Metal-binding</keyword>
<dbReference type="SFLD" id="SFLDF00301">
    <property type="entry name" value="2-iminoacetate_synthase_(ThiH)"/>
    <property type="match status" value="1"/>
</dbReference>
<dbReference type="SFLD" id="SFLDS00029">
    <property type="entry name" value="Radical_SAM"/>
    <property type="match status" value="1"/>
</dbReference>
<evidence type="ECO:0000256" key="3">
    <source>
        <dbReference type="ARBA" id="ARBA00022691"/>
    </source>
</evidence>
<evidence type="ECO:0000313" key="9">
    <source>
        <dbReference type="Proteomes" id="UP000724672"/>
    </source>
</evidence>
<reference evidence="8" key="1">
    <citation type="submission" date="2019-12" db="EMBL/GenBank/DDBJ databases">
        <title>Clostridiaceae gen. nov. sp. nov., isolated from sediment in Xinjiang, China.</title>
        <authorList>
            <person name="Zhang R."/>
        </authorList>
    </citation>
    <scope>NUCLEOTIDE SEQUENCE</scope>
    <source>
        <strain evidence="8">D2Q-11</strain>
    </source>
</reference>
<sequence>MSFYEKVKDFNGFNFNNFFNSITEEKIEHILVKDRVNEEDFLSLLSPKAEKYLEEMAQIAHDISINNFGRAILLYTPMYLSNYCVNKCLYCGYNVENGIRRKKLALGEVEVEAKAIYEMGYRHILILTGESRKHSPISYIKDCVKILKKYFSSIAIEIYPLEEDEYRELICSGVDSLTLYQEVYDEDTYKSVHVAGAKSNYKYRLDAPERAAKAKIHSLSIGALLGLEDWRKEAFFTGLHGKYIEKNYPDIELTLSTPRIRPHAGSFEYVREVTDKNIVQAMLAYKIFIHRAGINITTRERAEFRDNLLPLGVTKMSASVSTEVGGHSNNEKGDKQFEIDDSRNLEDIKFAIKAKGYHHIFKDWEPI</sequence>
<dbReference type="InterPro" id="IPR034428">
    <property type="entry name" value="ThiH/NoCL/HydG-like"/>
</dbReference>
<evidence type="ECO:0000256" key="1">
    <source>
        <dbReference type="ARBA" id="ARBA00001966"/>
    </source>
</evidence>
<dbReference type="Pfam" id="PF06968">
    <property type="entry name" value="BATS"/>
    <property type="match status" value="1"/>
</dbReference>
<dbReference type="GO" id="GO:0051539">
    <property type="term" value="F:4 iron, 4 sulfur cluster binding"/>
    <property type="evidence" value="ECO:0007669"/>
    <property type="project" value="UniProtKB-KW"/>
</dbReference>
<keyword evidence="3" id="KW-0949">S-adenosyl-L-methionine</keyword>
<dbReference type="EMBL" id="WSFT01000036">
    <property type="protein sequence ID" value="MBS4538596.1"/>
    <property type="molecule type" value="Genomic_DNA"/>
</dbReference>
<evidence type="ECO:0000313" key="8">
    <source>
        <dbReference type="EMBL" id="MBS4538596.1"/>
    </source>
</evidence>
<organism evidence="8 9">
    <name type="scientific">Anaeromonas frigoriresistens</name>
    <dbReference type="NCBI Taxonomy" id="2683708"/>
    <lineage>
        <taxon>Bacteria</taxon>
        <taxon>Bacillati</taxon>
        <taxon>Bacillota</taxon>
        <taxon>Tissierellia</taxon>
        <taxon>Tissierellales</taxon>
        <taxon>Thermohalobacteraceae</taxon>
        <taxon>Anaeromonas</taxon>
    </lineage>
</organism>
<feature type="domain" description="Biotin and thiamin synthesis-associated" evidence="7">
    <location>
        <begin position="256"/>
        <end position="359"/>
    </location>
</feature>
<dbReference type="InterPro" id="IPR007197">
    <property type="entry name" value="rSAM"/>
</dbReference>
<dbReference type="InterPro" id="IPR012726">
    <property type="entry name" value="ThiH"/>
</dbReference>
<evidence type="ECO:0000256" key="5">
    <source>
        <dbReference type="ARBA" id="ARBA00023004"/>
    </source>
</evidence>
<evidence type="ECO:0000259" key="7">
    <source>
        <dbReference type="SMART" id="SM00876"/>
    </source>
</evidence>
<dbReference type="SMART" id="SM00876">
    <property type="entry name" value="BATS"/>
    <property type="match status" value="1"/>
</dbReference>
<dbReference type="NCBIfam" id="TIGR02351">
    <property type="entry name" value="thiH"/>
    <property type="match status" value="1"/>
</dbReference>
<dbReference type="AlphaFoldDB" id="A0A942Z6L4"/>
<keyword evidence="2" id="KW-0004">4Fe-4S</keyword>
<dbReference type="Proteomes" id="UP000724672">
    <property type="component" value="Unassembled WGS sequence"/>
</dbReference>
<keyword evidence="8" id="KW-0456">Lyase</keyword>
<dbReference type="SFLD" id="SFLDG01081">
    <property type="entry name" value="cleavage_of_the_Ca-Cb_bond_in"/>
    <property type="match status" value="1"/>
</dbReference>
<dbReference type="InterPro" id="IPR010722">
    <property type="entry name" value="BATS_dom"/>
</dbReference>
<dbReference type="Gene3D" id="3.20.20.70">
    <property type="entry name" value="Aldolase class I"/>
    <property type="match status" value="1"/>
</dbReference>
<name>A0A942Z6L4_9FIRM</name>
<dbReference type="PANTHER" id="PTHR43583:SF1">
    <property type="entry name" value="2-IMINOACETATE SYNTHASE"/>
    <property type="match status" value="1"/>
</dbReference>
<evidence type="ECO:0000256" key="6">
    <source>
        <dbReference type="ARBA" id="ARBA00023014"/>
    </source>
</evidence>
<dbReference type="GO" id="GO:0036355">
    <property type="term" value="F:2-iminoacetate synthase activity"/>
    <property type="evidence" value="ECO:0007669"/>
    <property type="project" value="UniProtKB-EC"/>
</dbReference>
<dbReference type="PANTHER" id="PTHR43583">
    <property type="entry name" value="2-IMINOACETATE SYNTHASE"/>
    <property type="match status" value="1"/>
</dbReference>
<keyword evidence="5" id="KW-0408">Iron</keyword>
<dbReference type="GO" id="GO:0005506">
    <property type="term" value="F:iron ion binding"/>
    <property type="evidence" value="ECO:0007669"/>
    <property type="project" value="InterPro"/>
</dbReference>
<dbReference type="RefSeq" id="WP_203366518.1">
    <property type="nucleotide sequence ID" value="NZ_WSFT01000036.1"/>
</dbReference>
<comment type="cofactor">
    <cofactor evidence="1">
        <name>[4Fe-4S] cluster</name>
        <dbReference type="ChEBI" id="CHEBI:49883"/>
    </cofactor>
</comment>
<proteinExistence type="predicted"/>
<evidence type="ECO:0000256" key="4">
    <source>
        <dbReference type="ARBA" id="ARBA00022723"/>
    </source>
</evidence>
<protein>
    <submittedName>
        <fullName evidence="8">2-iminoacetate synthase ThiH</fullName>
        <ecNumber evidence="8">4.1.99.19</ecNumber>
    </submittedName>
</protein>
<evidence type="ECO:0000256" key="2">
    <source>
        <dbReference type="ARBA" id="ARBA00022485"/>
    </source>
</evidence>